<proteinExistence type="inferred from homology"/>
<comment type="catalytic activity">
    <reaction evidence="6">
        <text>Endonucleolytic cleavage of RNA, removing 5'-extranucleotides from tRNA precursor.</text>
        <dbReference type="EC" id="3.1.26.5"/>
    </reaction>
</comment>
<comment type="function">
    <text evidence="6">RNaseP catalyzes the removal of the 5'-leader sequence from pre-tRNA to produce the mature 5'-terminus. It can also cleave other RNA substrates such as 4.5S RNA. The protein component plays an auxiliary but essential role in vivo by binding to the 5'-leader sequence and broadening the substrate specificity of the ribozyme.</text>
</comment>
<dbReference type="Gene3D" id="3.30.230.10">
    <property type="match status" value="1"/>
</dbReference>
<dbReference type="STRING" id="1801997.A3J64_00545"/>
<comment type="subunit">
    <text evidence="6">Consists of a catalytic RNA component (M1 or rnpB) and a protein subunit.</text>
</comment>
<dbReference type="GO" id="GO:0030677">
    <property type="term" value="C:ribonuclease P complex"/>
    <property type="evidence" value="ECO:0007669"/>
    <property type="project" value="TreeGrafter"/>
</dbReference>
<dbReference type="InterPro" id="IPR020568">
    <property type="entry name" value="Ribosomal_Su5_D2-typ_SF"/>
</dbReference>
<dbReference type="InterPro" id="IPR014721">
    <property type="entry name" value="Ribsml_uS5_D2-typ_fold_subgr"/>
</dbReference>
<dbReference type="Pfam" id="PF00825">
    <property type="entry name" value="Ribonuclease_P"/>
    <property type="match status" value="1"/>
</dbReference>
<sequence>MSKKYHLSKKNDFKRVFKEGKYYRQSFLDLKITENNFEISRFGFIVSLKISKKAVVRNKIRRRLSEIIRLKLPQIKTGFDMVILTQPGINGKSYKETEDALTILLKRANLLK</sequence>
<evidence type="ECO:0000256" key="4">
    <source>
        <dbReference type="ARBA" id="ARBA00022801"/>
    </source>
</evidence>
<evidence type="ECO:0000313" key="8">
    <source>
        <dbReference type="EMBL" id="OGZ37533.1"/>
    </source>
</evidence>
<dbReference type="Proteomes" id="UP000177061">
    <property type="component" value="Unassembled WGS sequence"/>
</dbReference>
<reference evidence="8 9" key="1">
    <citation type="journal article" date="2016" name="Nat. Commun.">
        <title>Thousands of microbial genomes shed light on interconnected biogeochemical processes in an aquifer system.</title>
        <authorList>
            <person name="Anantharaman K."/>
            <person name="Brown C.T."/>
            <person name="Hug L.A."/>
            <person name="Sharon I."/>
            <person name="Castelle C.J."/>
            <person name="Probst A.J."/>
            <person name="Thomas B.C."/>
            <person name="Singh A."/>
            <person name="Wilkins M.J."/>
            <person name="Karaoz U."/>
            <person name="Brodie E.L."/>
            <person name="Williams K.H."/>
            <person name="Hubbard S.S."/>
            <person name="Banfield J.F."/>
        </authorList>
    </citation>
    <scope>NUCLEOTIDE SEQUENCE [LARGE SCALE GENOMIC DNA]</scope>
</reference>
<dbReference type="NCBIfam" id="TIGR00188">
    <property type="entry name" value="rnpA"/>
    <property type="match status" value="1"/>
</dbReference>
<dbReference type="EC" id="3.1.26.5" evidence="6 7"/>
<protein>
    <recommendedName>
        <fullName evidence="6 7">Ribonuclease P protein component</fullName>
        <shortName evidence="6">RNase P protein</shortName>
        <shortName evidence="6">RNaseP protein</shortName>
        <ecNumber evidence="6 7">3.1.26.5</ecNumber>
    </recommendedName>
    <alternativeName>
        <fullName evidence="6">Protein C5</fullName>
    </alternativeName>
</protein>
<dbReference type="AlphaFoldDB" id="A0A1G2FHJ1"/>
<evidence type="ECO:0000256" key="7">
    <source>
        <dbReference type="NCBIfam" id="TIGR00188"/>
    </source>
</evidence>
<dbReference type="GO" id="GO:0004526">
    <property type="term" value="F:ribonuclease P activity"/>
    <property type="evidence" value="ECO:0007669"/>
    <property type="project" value="UniProtKB-UniRule"/>
</dbReference>
<dbReference type="InterPro" id="IPR000100">
    <property type="entry name" value="RNase_P"/>
</dbReference>
<evidence type="ECO:0000256" key="2">
    <source>
        <dbReference type="ARBA" id="ARBA00022722"/>
    </source>
</evidence>
<evidence type="ECO:0000256" key="6">
    <source>
        <dbReference type="HAMAP-Rule" id="MF_00227"/>
    </source>
</evidence>
<dbReference type="HAMAP" id="MF_00227">
    <property type="entry name" value="RNase_P"/>
    <property type="match status" value="1"/>
</dbReference>
<dbReference type="GO" id="GO:0042781">
    <property type="term" value="F:3'-tRNA processing endoribonuclease activity"/>
    <property type="evidence" value="ECO:0007669"/>
    <property type="project" value="TreeGrafter"/>
</dbReference>
<evidence type="ECO:0000256" key="1">
    <source>
        <dbReference type="ARBA" id="ARBA00022694"/>
    </source>
</evidence>
<dbReference type="PANTHER" id="PTHR33992:SF1">
    <property type="entry name" value="RIBONUCLEASE P PROTEIN COMPONENT"/>
    <property type="match status" value="1"/>
</dbReference>
<comment type="caution">
    <text evidence="8">The sequence shown here is derived from an EMBL/GenBank/DDBJ whole genome shotgun (WGS) entry which is preliminary data.</text>
</comment>
<evidence type="ECO:0000313" key="9">
    <source>
        <dbReference type="Proteomes" id="UP000177061"/>
    </source>
</evidence>
<dbReference type="SUPFAM" id="SSF54211">
    <property type="entry name" value="Ribosomal protein S5 domain 2-like"/>
    <property type="match status" value="1"/>
</dbReference>
<keyword evidence="2 6" id="KW-0540">Nuclease</keyword>
<name>A0A1G2FHJ1_9BACT</name>
<dbReference type="EMBL" id="MHNB01000007">
    <property type="protein sequence ID" value="OGZ37533.1"/>
    <property type="molecule type" value="Genomic_DNA"/>
</dbReference>
<evidence type="ECO:0000256" key="5">
    <source>
        <dbReference type="ARBA" id="ARBA00022884"/>
    </source>
</evidence>
<accession>A0A1G2FHJ1</accession>
<keyword evidence="4 6" id="KW-0378">Hydrolase</keyword>
<dbReference type="GO" id="GO:0001682">
    <property type="term" value="P:tRNA 5'-leader removal"/>
    <property type="evidence" value="ECO:0007669"/>
    <property type="project" value="UniProtKB-UniRule"/>
</dbReference>
<gene>
    <name evidence="6" type="primary">rnpA</name>
    <name evidence="8" type="ORF">A3J64_00545</name>
</gene>
<keyword evidence="5 6" id="KW-0694">RNA-binding</keyword>
<dbReference type="PANTHER" id="PTHR33992">
    <property type="entry name" value="RIBONUCLEASE P PROTEIN COMPONENT"/>
    <property type="match status" value="1"/>
</dbReference>
<keyword evidence="1 6" id="KW-0819">tRNA processing</keyword>
<dbReference type="GO" id="GO:0000049">
    <property type="term" value="F:tRNA binding"/>
    <property type="evidence" value="ECO:0007669"/>
    <property type="project" value="UniProtKB-UniRule"/>
</dbReference>
<comment type="similarity">
    <text evidence="6">Belongs to the RnpA family.</text>
</comment>
<evidence type="ECO:0000256" key="3">
    <source>
        <dbReference type="ARBA" id="ARBA00022759"/>
    </source>
</evidence>
<organism evidence="8 9">
    <name type="scientific">Candidatus Portnoybacteria bacterium RIFCSPHIGHO2_12_FULL_38_9</name>
    <dbReference type="NCBI Taxonomy" id="1801997"/>
    <lineage>
        <taxon>Bacteria</taxon>
        <taxon>Candidatus Portnoyibacteriota</taxon>
    </lineage>
</organism>
<keyword evidence="3 6" id="KW-0255">Endonuclease</keyword>